<gene>
    <name evidence="2" type="ORF">QO001_005502</name>
</gene>
<organism evidence="2 3">
    <name type="scientific">Methylobacterium brachiatum</name>
    <dbReference type="NCBI Taxonomy" id="269660"/>
    <lineage>
        <taxon>Bacteria</taxon>
        <taxon>Pseudomonadati</taxon>
        <taxon>Pseudomonadota</taxon>
        <taxon>Alphaproteobacteria</taxon>
        <taxon>Hyphomicrobiales</taxon>
        <taxon>Methylobacteriaceae</taxon>
        <taxon>Methylobacterium</taxon>
    </lineage>
</organism>
<dbReference type="InterPro" id="IPR053176">
    <property type="entry name" value="T6SS_TssE1-like"/>
</dbReference>
<comment type="caution">
    <text evidence="2">The sequence shown here is derived from an EMBL/GenBank/DDBJ whole genome shotgun (WGS) entry which is preliminary data.</text>
</comment>
<dbReference type="PANTHER" id="PTHR38595:SF1">
    <property type="entry name" value="TYPE VI SECRETION SYSTEM COMPONENT TSSE1"/>
    <property type="match status" value="1"/>
</dbReference>
<feature type="domain" description="IraD/Gp25-like" evidence="1">
    <location>
        <begin position="57"/>
        <end position="159"/>
    </location>
</feature>
<dbReference type="InterPro" id="IPR007048">
    <property type="entry name" value="IraD/Gp25-like"/>
</dbReference>
<dbReference type="EMBL" id="JAUSWL010000015">
    <property type="protein sequence ID" value="MDQ0546550.1"/>
    <property type="molecule type" value="Genomic_DNA"/>
</dbReference>
<dbReference type="RefSeq" id="WP_230367821.1">
    <property type="nucleotide sequence ID" value="NZ_JAJALK010000016.1"/>
</dbReference>
<proteinExistence type="predicted"/>
<evidence type="ECO:0000313" key="3">
    <source>
        <dbReference type="Proteomes" id="UP001223420"/>
    </source>
</evidence>
<evidence type="ECO:0000313" key="2">
    <source>
        <dbReference type="EMBL" id="MDQ0546550.1"/>
    </source>
</evidence>
<reference evidence="2" key="1">
    <citation type="submission" date="2023-07" db="EMBL/GenBank/DDBJ databases">
        <title>Genomic Encyclopedia of Type Strains, Phase IV (KMG-IV): sequencing the most valuable type-strain genomes for metagenomic binning, comparative biology and taxonomic classification.</title>
        <authorList>
            <person name="Goeker M."/>
        </authorList>
    </citation>
    <scope>NUCLEOTIDE SEQUENCE</scope>
    <source>
        <strain evidence="2">DSM 19569</strain>
    </source>
</reference>
<name>A0AAJ1WZ49_9HYPH</name>
<dbReference type="SUPFAM" id="SSF160719">
    <property type="entry name" value="gpW/gp25-like"/>
    <property type="match status" value="1"/>
</dbReference>
<accession>A0AAJ1WZ49</accession>
<dbReference type="AlphaFoldDB" id="A0AAJ1WZ49"/>
<dbReference type="Proteomes" id="UP001223420">
    <property type="component" value="Unassembled WGS sequence"/>
</dbReference>
<dbReference type="InterPro" id="IPR017737">
    <property type="entry name" value="TssE1-like"/>
</dbReference>
<dbReference type="NCBIfam" id="TIGR03357">
    <property type="entry name" value="VI_zyme"/>
    <property type="match status" value="1"/>
</dbReference>
<evidence type="ECO:0000259" key="1">
    <source>
        <dbReference type="Pfam" id="PF04965"/>
    </source>
</evidence>
<sequence length="182" mass="20064">MNAKTAGGRARNPLMDVFRTANSARDARLRIERRDASGGRIVSGHGAHPRSAINAGDLQRSVSTDLERLMNTVHLAADIDLSAFPHVRRSILNHGFVDIARMSIDDAAVNGIAMEIELALRTFEPRLAPSSIVARRDDAADPNELKLRFVVRAEIRADPLNVPVEFIADLERDTGRIKVARR</sequence>
<dbReference type="PANTHER" id="PTHR38595">
    <property type="entry name" value="CYTOPLASMIC PROTEIN-RELATED"/>
    <property type="match status" value="1"/>
</dbReference>
<dbReference type="Pfam" id="PF04965">
    <property type="entry name" value="GPW_gp25"/>
    <property type="match status" value="1"/>
</dbReference>
<protein>
    <submittedName>
        <fullName evidence="2">Type VI secretion system protein ImpF</fullName>
    </submittedName>
</protein>